<dbReference type="InterPro" id="IPR036197">
    <property type="entry name" value="NarG-like_sf"/>
</dbReference>
<dbReference type="Pfam" id="PF13183">
    <property type="entry name" value="Fer4_8"/>
    <property type="match status" value="1"/>
</dbReference>
<evidence type="ECO:0000313" key="10">
    <source>
        <dbReference type="Proteomes" id="UP000217343"/>
    </source>
</evidence>
<feature type="transmembrane region" description="Helical" evidence="7">
    <location>
        <begin position="153"/>
        <end position="173"/>
    </location>
</feature>
<evidence type="ECO:0000256" key="5">
    <source>
        <dbReference type="ARBA" id="ARBA00023014"/>
    </source>
</evidence>
<protein>
    <submittedName>
        <fullName evidence="9">(Fe-S)-binding protein</fullName>
    </submittedName>
</protein>
<dbReference type="Pfam" id="PF02754">
    <property type="entry name" value="CCG"/>
    <property type="match status" value="2"/>
</dbReference>
<feature type="region of interest" description="Disordered" evidence="6">
    <location>
        <begin position="649"/>
        <end position="670"/>
    </location>
</feature>
<feature type="transmembrane region" description="Helical" evidence="7">
    <location>
        <begin position="70"/>
        <end position="99"/>
    </location>
</feature>
<dbReference type="InterPro" id="IPR017896">
    <property type="entry name" value="4Fe4S_Fe-S-bd"/>
</dbReference>
<feature type="transmembrane region" description="Helical" evidence="7">
    <location>
        <begin position="6"/>
        <end position="30"/>
    </location>
</feature>
<evidence type="ECO:0000256" key="6">
    <source>
        <dbReference type="SAM" id="MobiDB-lite"/>
    </source>
</evidence>
<evidence type="ECO:0000256" key="4">
    <source>
        <dbReference type="ARBA" id="ARBA00023004"/>
    </source>
</evidence>
<dbReference type="EMBL" id="CP022203">
    <property type="protein sequence ID" value="ATB44741.1"/>
    <property type="molecule type" value="Genomic_DNA"/>
</dbReference>
<dbReference type="PANTHER" id="PTHR43255:SF1">
    <property type="entry name" value="IRON-SULFUR-BINDING OXIDOREDUCTASE FADF-RELATED"/>
    <property type="match status" value="1"/>
</dbReference>
<keyword evidence="7" id="KW-0812">Transmembrane</keyword>
<dbReference type="GO" id="GO:0046872">
    <property type="term" value="F:metal ion binding"/>
    <property type="evidence" value="ECO:0007669"/>
    <property type="project" value="UniProtKB-KW"/>
</dbReference>
<proteinExistence type="predicted"/>
<feature type="domain" description="4Fe-4S ferredoxin-type" evidence="8">
    <location>
        <begin position="293"/>
        <end position="321"/>
    </location>
</feature>
<keyword evidence="1" id="KW-0004">4Fe-4S</keyword>
<dbReference type="Gene3D" id="1.10.1060.10">
    <property type="entry name" value="Alpha-helical ferredoxin"/>
    <property type="match status" value="1"/>
</dbReference>
<evidence type="ECO:0000313" key="9">
    <source>
        <dbReference type="EMBL" id="ATB44741.1"/>
    </source>
</evidence>
<dbReference type="PROSITE" id="PS00198">
    <property type="entry name" value="4FE4S_FER_1"/>
    <property type="match status" value="2"/>
</dbReference>
<dbReference type="RefSeq" id="WP_095956777.1">
    <property type="nucleotide sequence ID" value="NZ_CP022203.1"/>
</dbReference>
<dbReference type="InterPro" id="IPR017900">
    <property type="entry name" value="4Fe4S_Fe_S_CS"/>
</dbReference>
<keyword evidence="7" id="KW-0472">Membrane</keyword>
<dbReference type="GO" id="GO:0016491">
    <property type="term" value="F:oxidoreductase activity"/>
    <property type="evidence" value="ECO:0007669"/>
    <property type="project" value="UniProtKB-KW"/>
</dbReference>
<dbReference type="GO" id="GO:0005886">
    <property type="term" value="C:plasma membrane"/>
    <property type="evidence" value="ECO:0007669"/>
    <property type="project" value="TreeGrafter"/>
</dbReference>
<dbReference type="SUPFAM" id="SSF46548">
    <property type="entry name" value="alpha-helical ferredoxin"/>
    <property type="match status" value="1"/>
</dbReference>
<dbReference type="OrthoDB" id="9794954at2"/>
<reference evidence="9 10" key="1">
    <citation type="submission" date="2017-06" db="EMBL/GenBank/DDBJ databases">
        <title>Sequencing and comparative analysis of myxobacterial genomes.</title>
        <authorList>
            <person name="Rupp O."/>
            <person name="Goesmann A."/>
            <person name="Sogaard-Andersen L."/>
        </authorList>
    </citation>
    <scope>NUCLEOTIDE SEQUENCE [LARGE SCALE GENOMIC DNA]</scope>
    <source>
        <strain evidence="9 10">DSM 14697</strain>
    </source>
</reference>
<gene>
    <name evidence="9" type="ORF">MYMAC_000313</name>
</gene>
<evidence type="ECO:0000256" key="7">
    <source>
        <dbReference type="SAM" id="Phobius"/>
    </source>
</evidence>
<dbReference type="GO" id="GO:0051539">
    <property type="term" value="F:4 iron, 4 sulfur cluster binding"/>
    <property type="evidence" value="ECO:0007669"/>
    <property type="project" value="UniProtKB-KW"/>
</dbReference>
<accession>A0A250JMX4</accession>
<dbReference type="Gene3D" id="1.20.950.20">
    <property type="entry name" value="Transmembrane di-heme cytochromes, Chain C"/>
    <property type="match status" value="1"/>
</dbReference>
<dbReference type="PANTHER" id="PTHR43255">
    <property type="entry name" value="IRON-SULFUR-BINDING OXIDOREDUCTASE FADF-RELATED-RELATED"/>
    <property type="match status" value="1"/>
</dbReference>
<keyword evidence="5" id="KW-0411">Iron-sulfur</keyword>
<keyword evidence="3" id="KW-0560">Oxidoreductase</keyword>
<dbReference type="InterPro" id="IPR051460">
    <property type="entry name" value="HdrC_iron-sulfur_subunit"/>
</dbReference>
<evidence type="ECO:0000259" key="8">
    <source>
        <dbReference type="PROSITE" id="PS51379"/>
    </source>
</evidence>
<feature type="domain" description="4Fe-4S ferredoxin-type" evidence="8">
    <location>
        <begin position="360"/>
        <end position="389"/>
    </location>
</feature>
<dbReference type="InterPro" id="IPR009051">
    <property type="entry name" value="Helical_ferredxn"/>
</dbReference>
<dbReference type="PROSITE" id="PS51379">
    <property type="entry name" value="4FE4S_FER_2"/>
    <property type="match status" value="2"/>
</dbReference>
<feature type="transmembrane region" description="Helical" evidence="7">
    <location>
        <begin position="119"/>
        <end position="141"/>
    </location>
</feature>
<keyword evidence="10" id="KW-1185">Reference proteome</keyword>
<evidence type="ECO:0000256" key="2">
    <source>
        <dbReference type="ARBA" id="ARBA00022723"/>
    </source>
</evidence>
<keyword evidence="4" id="KW-0408">Iron</keyword>
<evidence type="ECO:0000256" key="3">
    <source>
        <dbReference type="ARBA" id="ARBA00023002"/>
    </source>
</evidence>
<dbReference type="Proteomes" id="UP000217343">
    <property type="component" value="Chromosome"/>
</dbReference>
<evidence type="ECO:0000256" key="1">
    <source>
        <dbReference type="ARBA" id="ARBA00022485"/>
    </source>
</evidence>
<feature type="compositionally biased region" description="Basic and acidic residues" evidence="6">
    <location>
        <begin position="660"/>
        <end position="670"/>
    </location>
</feature>
<sequence>MSPIITGLLLALAVPIFVMTMSGRVGVLLAMKKENRLDNIPFRVAQLVRFGLGQKRLVDPEEFTPGLFHVLIYAAFMVLAVRTVMLFAMGFSSTALEVLTDLSHPFWVDQTLLLGLYKVYLLAKDVVAALALLGVAYYVWVRWKVKPDRMTPSWEAYLILGFIGGLMVSEFLFGGSHMVAQHAAAAQQVQMGATQVPQSPAALVWWEPFTSLTGLAMMPLGATAAHVVGVAGFWTHLVIILAFLNFLPIGKHFHIITGLPTVFFQRTHSTGKLPTPDLEKEEFGAATVKDLTWKQGMDLYSCTECGRCQTHCPTYITGKPLTHKGVNQDLKHWIWDNEQWVEEGYGPNGIKEPLPEIVGSALSAETVWACTSCGWCEQACPVFIENVPRLIDMRRYQVQVKAEFPPEIQRVFEGIERQGNPWGLGQDRRDEWAEDLALPTWGDDGGPYEYLFFVGCAGSYDDKQKKVSRALVKILREAGVSFATLSKQEMCNGDSARRMGNEYLFQTMAKTNVESWNSMGVKAVITQCPHCFNTIKNEYPEFGGEYRVINHTQLINELLKEKRIKLSAVMNSKLTYHDPCYLGRHNGVYDAPREVLNAIPGLEVVEMQRSKREGFCCGAGGGRMWMEEHLGTRINHNRLNEAALTLKHAEDPSTPFPNAADKKKPGQVGDYKDKGGSGIVAVACPFCSTMLSDAVNDTGREENIKIKDITELVADALETKSGAVGTVAPGATVSAKPE</sequence>
<dbReference type="SUPFAM" id="SSF103501">
    <property type="entry name" value="Respiratory nitrate reductase 1 gamma chain"/>
    <property type="match status" value="1"/>
</dbReference>
<dbReference type="AlphaFoldDB" id="A0A250JMX4"/>
<keyword evidence="2" id="KW-0479">Metal-binding</keyword>
<dbReference type="InterPro" id="IPR004017">
    <property type="entry name" value="Cys_rich_dom"/>
</dbReference>
<name>A0A250JMX4_9BACT</name>
<dbReference type="KEGG" id="mmas:MYMAC_000313"/>
<organism evidence="9 10">
    <name type="scientific">Corallococcus macrosporus DSM 14697</name>
    <dbReference type="NCBI Taxonomy" id="1189310"/>
    <lineage>
        <taxon>Bacteria</taxon>
        <taxon>Pseudomonadati</taxon>
        <taxon>Myxococcota</taxon>
        <taxon>Myxococcia</taxon>
        <taxon>Myxococcales</taxon>
        <taxon>Cystobacterineae</taxon>
        <taxon>Myxococcaceae</taxon>
        <taxon>Corallococcus</taxon>
    </lineage>
</organism>
<keyword evidence="7" id="KW-1133">Transmembrane helix</keyword>